<dbReference type="Proteomes" id="UP000295122">
    <property type="component" value="Unassembled WGS sequence"/>
</dbReference>
<keyword evidence="1" id="KW-1133">Transmembrane helix</keyword>
<evidence type="ECO:0000256" key="1">
    <source>
        <dbReference type="SAM" id="Phobius"/>
    </source>
</evidence>
<evidence type="ECO:0000313" key="3">
    <source>
        <dbReference type="Proteomes" id="UP000295122"/>
    </source>
</evidence>
<keyword evidence="1" id="KW-0472">Membrane</keyword>
<organism evidence="2 3">
    <name type="scientific">Enterovirga rhinocerotis</name>
    <dbReference type="NCBI Taxonomy" id="1339210"/>
    <lineage>
        <taxon>Bacteria</taxon>
        <taxon>Pseudomonadati</taxon>
        <taxon>Pseudomonadota</taxon>
        <taxon>Alphaproteobacteria</taxon>
        <taxon>Hyphomicrobiales</taxon>
        <taxon>Methylobacteriaceae</taxon>
        <taxon>Enterovirga</taxon>
    </lineage>
</organism>
<feature type="transmembrane region" description="Helical" evidence="1">
    <location>
        <begin position="184"/>
        <end position="208"/>
    </location>
</feature>
<dbReference type="RefSeq" id="WP_133773573.1">
    <property type="nucleotide sequence ID" value="NZ_SNZR01000015.1"/>
</dbReference>
<evidence type="ECO:0000313" key="2">
    <source>
        <dbReference type="EMBL" id="TDR88240.1"/>
    </source>
</evidence>
<protein>
    <submittedName>
        <fullName evidence="2">Uncharacterized protein</fullName>
    </submittedName>
</protein>
<feature type="transmembrane region" description="Helical" evidence="1">
    <location>
        <begin position="84"/>
        <end position="108"/>
    </location>
</feature>
<comment type="caution">
    <text evidence="2">The sequence shown here is derived from an EMBL/GenBank/DDBJ whole genome shotgun (WGS) entry which is preliminary data.</text>
</comment>
<sequence>MPPDGETASLALEPASGYSPRAALADLVDGAFRARRLPRRRGSEPLGWGWQAAMVALAGFVSGIDVYVREPFRASDLPPGAEGWLPLLNVVGNPAIAILVSLAVWLLMIGGGRVISFGRYDARRLGSGLAFGWWAATLPILGAIALGMAVGFASDTIAIVVAFLVTAHMIPSVAEACDLSIAQAFGVTILGPLALILLVVLGLLAFGFSAKLLGMRP</sequence>
<keyword evidence="3" id="KW-1185">Reference proteome</keyword>
<gene>
    <name evidence="2" type="ORF">EV668_4112</name>
</gene>
<feature type="transmembrane region" description="Helical" evidence="1">
    <location>
        <begin position="156"/>
        <end position="177"/>
    </location>
</feature>
<feature type="transmembrane region" description="Helical" evidence="1">
    <location>
        <begin position="45"/>
        <end position="64"/>
    </location>
</feature>
<feature type="transmembrane region" description="Helical" evidence="1">
    <location>
        <begin position="129"/>
        <end position="150"/>
    </location>
</feature>
<keyword evidence="1" id="KW-0812">Transmembrane</keyword>
<dbReference type="AlphaFoldDB" id="A0A4R7BRD2"/>
<reference evidence="2 3" key="1">
    <citation type="submission" date="2019-03" db="EMBL/GenBank/DDBJ databases">
        <title>Genomic Encyclopedia of Type Strains, Phase IV (KMG-IV): sequencing the most valuable type-strain genomes for metagenomic binning, comparative biology and taxonomic classification.</title>
        <authorList>
            <person name="Goeker M."/>
        </authorList>
    </citation>
    <scope>NUCLEOTIDE SEQUENCE [LARGE SCALE GENOMIC DNA]</scope>
    <source>
        <strain evidence="2 3">DSM 25903</strain>
    </source>
</reference>
<proteinExistence type="predicted"/>
<name>A0A4R7BRD2_9HYPH</name>
<dbReference type="EMBL" id="SNZR01000015">
    <property type="protein sequence ID" value="TDR88240.1"/>
    <property type="molecule type" value="Genomic_DNA"/>
</dbReference>
<accession>A0A4R7BRD2</accession>